<keyword evidence="2 6" id="KW-1003">Cell membrane</keyword>
<protein>
    <recommendedName>
        <fullName evidence="6">TVP38/TMEM64 family membrane protein</fullName>
    </recommendedName>
</protein>
<keyword evidence="3 6" id="KW-0812">Transmembrane</keyword>
<feature type="transmembrane region" description="Helical" evidence="6">
    <location>
        <begin position="51"/>
        <end position="78"/>
    </location>
</feature>
<comment type="subcellular location">
    <subcellularLocation>
        <location evidence="1 6">Cell membrane</location>
        <topology evidence="1 6">Multi-pass membrane protein</topology>
    </subcellularLocation>
</comment>
<evidence type="ECO:0000256" key="2">
    <source>
        <dbReference type="ARBA" id="ARBA00022475"/>
    </source>
</evidence>
<keyword evidence="5 6" id="KW-0472">Membrane</keyword>
<evidence type="ECO:0000313" key="8">
    <source>
        <dbReference type="EMBL" id="UOQ43687.1"/>
    </source>
</evidence>
<evidence type="ECO:0000259" key="7">
    <source>
        <dbReference type="Pfam" id="PF09335"/>
    </source>
</evidence>
<dbReference type="Pfam" id="PF09335">
    <property type="entry name" value="VTT_dom"/>
    <property type="match status" value="1"/>
</dbReference>
<proteinExistence type="inferred from homology"/>
<dbReference type="InterPro" id="IPR032816">
    <property type="entry name" value="VTT_dom"/>
</dbReference>
<evidence type="ECO:0000256" key="5">
    <source>
        <dbReference type="ARBA" id="ARBA00023136"/>
    </source>
</evidence>
<dbReference type="InterPro" id="IPR015414">
    <property type="entry name" value="TMEM64"/>
</dbReference>
<feature type="transmembrane region" description="Helical" evidence="6">
    <location>
        <begin position="162"/>
        <end position="182"/>
    </location>
</feature>
<comment type="similarity">
    <text evidence="6">Belongs to the TVP38/TMEM64 family.</text>
</comment>
<name>A0ABY4EGW1_9BACI</name>
<evidence type="ECO:0000256" key="6">
    <source>
        <dbReference type="RuleBase" id="RU366058"/>
    </source>
</evidence>
<gene>
    <name evidence="8" type="ORF">MUN89_17630</name>
</gene>
<feature type="domain" description="VTT" evidence="7">
    <location>
        <begin position="65"/>
        <end position="180"/>
    </location>
</feature>
<feature type="transmembrane region" description="Helical" evidence="6">
    <location>
        <begin position="6"/>
        <end position="30"/>
    </location>
</feature>
<reference evidence="8 9" key="1">
    <citation type="submission" date="2022-04" db="EMBL/GenBank/DDBJ databases">
        <title>Halobacillus sp. isolated from saltern.</title>
        <authorList>
            <person name="Won M."/>
            <person name="Lee C.-M."/>
            <person name="Woen H.-Y."/>
            <person name="Kwon S.-W."/>
        </authorList>
    </citation>
    <scope>NUCLEOTIDE SEQUENCE [LARGE SCALE GENOMIC DNA]</scope>
    <source>
        <strain evidence="8 9">SSBR10-3</strain>
    </source>
</reference>
<dbReference type="RefSeq" id="WP_244709051.1">
    <property type="nucleotide sequence ID" value="NZ_CP095073.1"/>
</dbReference>
<evidence type="ECO:0000313" key="9">
    <source>
        <dbReference type="Proteomes" id="UP000831787"/>
    </source>
</evidence>
<accession>A0ABY4EGW1</accession>
<keyword evidence="9" id="KW-1185">Reference proteome</keyword>
<dbReference type="Proteomes" id="UP000831787">
    <property type="component" value="Chromosome"/>
</dbReference>
<feature type="transmembrane region" description="Helical" evidence="6">
    <location>
        <begin position="188"/>
        <end position="205"/>
    </location>
</feature>
<dbReference type="PANTHER" id="PTHR12677:SF59">
    <property type="entry name" value="GOLGI APPARATUS MEMBRANE PROTEIN TVP38-RELATED"/>
    <property type="match status" value="1"/>
</dbReference>
<evidence type="ECO:0000256" key="4">
    <source>
        <dbReference type="ARBA" id="ARBA00022989"/>
    </source>
</evidence>
<keyword evidence="4 6" id="KW-1133">Transmembrane helix</keyword>
<evidence type="ECO:0000256" key="1">
    <source>
        <dbReference type="ARBA" id="ARBA00004651"/>
    </source>
</evidence>
<feature type="transmembrane region" description="Helical" evidence="6">
    <location>
        <begin position="84"/>
        <end position="105"/>
    </location>
</feature>
<evidence type="ECO:0000256" key="3">
    <source>
        <dbReference type="ARBA" id="ARBA00022692"/>
    </source>
</evidence>
<organism evidence="8 9">
    <name type="scientific">Halobacillus salinarum</name>
    <dbReference type="NCBI Taxonomy" id="2932257"/>
    <lineage>
        <taxon>Bacteria</taxon>
        <taxon>Bacillati</taxon>
        <taxon>Bacillota</taxon>
        <taxon>Bacilli</taxon>
        <taxon>Bacillales</taxon>
        <taxon>Bacillaceae</taxon>
        <taxon>Halobacillus</taxon>
    </lineage>
</organism>
<dbReference type="EMBL" id="CP095073">
    <property type="protein sequence ID" value="UOQ43687.1"/>
    <property type="molecule type" value="Genomic_DNA"/>
</dbReference>
<sequence length="231" mass="25405">MNSSQLKSFIIKILILLSAAGLIVLINQLFIHIKPKTVADWMKQLHGWAPFVFMLIFILRPFTLIPLSIVAVACGLVFGPYLGAVYIVIGTTLGGIVSFSALKYASKSVELSNCRNLSQLKKELEKNGLKAVMMLRLIPAVNFDLLTYICAKTEVQDWKYTLGTLVGTIPGSLMLGLFGSSMLTLKPGNLLILSVILVTIAALGIKMKKNIEDNYDTEKLKEEVKELRSSA</sequence>
<dbReference type="PANTHER" id="PTHR12677">
    <property type="entry name" value="GOLGI APPARATUS MEMBRANE PROTEIN TVP38-RELATED"/>
    <property type="match status" value="1"/>
</dbReference>